<keyword evidence="2" id="KW-1185">Reference proteome</keyword>
<accession>A0A9X3SSP0</accession>
<proteinExistence type="predicted"/>
<protein>
    <submittedName>
        <fullName evidence="1">Uncharacterized protein</fullName>
    </submittedName>
</protein>
<gene>
    <name evidence="1" type="ORF">O1R50_26045</name>
</gene>
<sequence length="296" mass="32304">MVNEAHGKLGHPAVALVANALAELERGIKLVERPGPTSHTVLVGTGFETPSVTTALGRYLVGALANVVGLDARLSEELLAEWPNARAELDLDLLELLGPDNNFADPTAALTRDDTRNPWIAEGLLHALLVVRARTVTGLLPGTVHAIQDLHTNVKSPGIDLLAIYDDDVTAVMIGECKATKSNGTDNLRKAAHFFRKVDAGEYGRELRKSIGALRTVLPETLRPKVTNALWQNRRCYVPAIAFAEKFDPHKERQHLAELQPPPTHRRLISIELVDFEGFFDAVADAMRAAVVEVTF</sequence>
<organism evidence="1 2">
    <name type="scientific">Glycomyces luteolus</name>
    <dbReference type="NCBI Taxonomy" id="2670330"/>
    <lineage>
        <taxon>Bacteria</taxon>
        <taxon>Bacillati</taxon>
        <taxon>Actinomycetota</taxon>
        <taxon>Actinomycetes</taxon>
        <taxon>Glycomycetales</taxon>
        <taxon>Glycomycetaceae</taxon>
        <taxon>Glycomyces</taxon>
    </lineage>
</organism>
<comment type="caution">
    <text evidence="1">The sequence shown here is derived from an EMBL/GenBank/DDBJ whole genome shotgun (WGS) entry which is preliminary data.</text>
</comment>
<evidence type="ECO:0000313" key="2">
    <source>
        <dbReference type="Proteomes" id="UP001146067"/>
    </source>
</evidence>
<dbReference type="AlphaFoldDB" id="A0A9X3SSP0"/>
<dbReference type="RefSeq" id="WP_270113187.1">
    <property type="nucleotide sequence ID" value="NZ_JAPZVP010000040.1"/>
</dbReference>
<dbReference type="EMBL" id="JAPZVP010000040">
    <property type="protein sequence ID" value="MDA1363102.1"/>
    <property type="molecule type" value="Genomic_DNA"/>
</dbReference>
<dbReference type="Proteomes" id="UP001146067">
    <property type="component" value="Unassembled WGS sequence"/>
</dbReference>
<reference evidence="1" key="1">
    <citation type="submission" date="2022-12" db="EMBL/GenBank/DDBJ databases">
        <title>Gycomyces niveus sp.nov.,a novel actinomycete isolated from soil in Shouguan.</title>
        <authorList>
            <person name="Yang X."/>
        </authorList>
    </citation>
    <scope>NUCLEOTIDE SEQUENCE</scope>
    <source>
        <strain evidence="1">NEAU-A15</strain>
    </source>
</reference>
<name>A0A9X3SSP0_9ACTN</name>
<evidence type="ECO:0000313" key="1">
    <source>
        <dbReference type="EMBL" id="MDA1363102.1"/>
    </source>
</evidence>